<gene>
    <name evidence="1" type="ORF">D6200_14945</name>
</gene>
<evidence type="ECO:0000313" key="1">
    <source>
        <dbReference type="EMBL" id="AZJ33792.1"/>
    </source>
</evidence>
<organism evidence="1 2">
    <name type="scientific">Tenacibaculum mesophilum</name>
    <dbReference type="NCBI Taxonomy" id="104268"/>
    <lineage>
        <taxon>Bacteria</taxon>
        <taxon>Pseudomonadati</taxon>
        <taxon>Bacteroidota</taxon>
        <taxon>Flavobacteriia</taxon>
        <taxon>Flavobacteriales</taxon>
        <taxon>Flavobacteriaceae</taxon>
        <taxon>Tenacibaculum</taxon>
    </lineage>
</organism>
<dbReference type="RefSeq" id="WP_073181502.1">
    <property type="nucleotide sequence ID" value="NZ_CP032544.1"/>
</dbReference>
<sequence>MIKKVFLIFFCVFSSLGYSQNYIIFQNNFISFRQPLPDNFNLVKNEIPAEINIFLIEDKVNVPVLTSIHVRDDKFINRKKKIASLKSIHGEQRIDKVYSYLKSIPSRGNAFVHGRKKIKNNLFLYLYSKEFRGLTEGFLLLANSNCILGYVKVFESMNENPYFFKTYLIDNNIVNVLVYDDGYDIDDGTGDSKYSYSVLYISEKGVITNLDKEKLIKVLKKNKKYIN</sequence>
<dbReference type="EMBL" id="CP032544">
    <property type="protein sequence ID" value="AZJ33792.1"/>
    <property type="molecule type" value="Genomic_DNA"/>
</dbReference>
<evidence type="ECO:0008006" key="3">
    <source>
        <dbReference type="Google" id="ProtNLM"/>
    </source>
</evidence>
<keyword evidence="2" id="KW-1185">Reference proteome</keyword>
<evidence type="ECO:0000313" key="2">
    <source>
        <dbReference type="Proteomes" id="UP000269693"/>
    </source>
</evidence>
<name>A0ABM7CJ04_9FLAO</name>
<accession>A0ABM7CJ04</accession>
<protein>
    <recommendedName>
        <fullName evidence="3">Plasminogen-binding protein PgbA N-terminal domain-containing protein</fullName>
    </recommendedName>
</protein>
<dbReference type="Proteomes" id="UP000269693">
    <property type="component" value="Chromosome"/>
</dbReference>
<reference evidence="1 2" key="1">
    <citation type="submission" date="2018-09" db="EMBL/GenBank/DDBJ databases">
        <title>Insights into the microbiota of Asian seabass (Lates calcarifer) with tenacibaculosis symptoms and description of sp. nov. Tenacibaculum singaporense.</title>
        <authorList>
            <person name="Miyake S."/>
            <person name="Soh M."/>
            <person name="Azman M.N."/>
            <person name="Ngoh S.Y."/>
            <person name="Orban L."/>
            <person name="Seedorf H."/>
        </authorList>
    </citation>
    <scope>NUCLEOTIDE SEQUENCE [LARGE SCALE GENOMIC DNA]</scope>
    <source>
        <strain evidence="1 2">DSM 13764</strain>
    </source>
</reference>
<proteinExistence type="predicted"/>